<evidence type="ECO:0000313" key="2">
    <source>
        <dbReference type="Proteomes" id="UP000215914"/>
    </source>
</evidence>
<evidence type="ECO:0000313" key="1">
    <source>
        <dbReference type="EMBL" id="KAF5783295.1"/>
    </source>
</evidence>
<reference evidence="1" key="1">
    <citation type="journal article" date="2017" name="Nature">
        <title>The sunflower genome provides insights into oil metabolism, flowering and Asterid evolution.</title>
        <authorList>
            <person name="Badouin H."/>
            <person name="Gouzy J."/>
            <person name="Grassa C.J."/>
            <person name="Murat F."/>
            <person name="Staton S.E."/>
            <person name="Cottret L."/>
            <person name="Lelandais-Briere C."/>
            <person name="Owens G.L."/>
            <person name="Carrere S."/>
            <person name="Mayjonade B."/>
            <person name="Legrand L."/>
            <person name="Gill N."/>
            <person name="Kane N.C."/>
            <person name="Bowers J.E."/>
            <person name="Hubner S."/>
            <person name="Bellec A."/>
            <person name="Berard A."/>
            <person name="Berges H."/>
            <person name="Blanchet N."/>
            <person name="Boniface M.C."/>
            <person name="Brunel D."/>
            <person name="Catrice O."/>
            <person name="Chaidir N."/>
            <person name="Claudel C."/>
            <person name="Donnadieu C."/>
            <person name="Faraut T."/>
            <person name="Fievet G."/>
            <person name="Helmstetter N."/>
            <person name="King M."/>
            <person name="Knapp S.J."/>
            <person name="Lai Z."/>
            <person name="Le Paslier M.C."/>
            <person name="Lippi Y."/>
            <person name="Lorenzon L."/>
            <person name="Mandel J.R."/>
            <person name="Marage G."/>
            <person name="Marchand G."/>
            <person name="Marquand E."/>
            <person name="Bret-Mestries E."/>
            <person name="Morien E."/>
            <person name="Nambeesan S."/>
            <person name="Nguyen T."/>
            <person name="Pegot-Espagnet P."/>
            <person name="Pouilly N."/>
            <person name="Raftis F."/>
            <person name="Sallet E."/>
            <person name="Schiex T."/>
            <person name="Thomas J."/>
            <person name="Vandecasteele C."/>
            <person name="Vares D."/>
            <person name="Vear F."/>
            <person name="Vautrin S."/>
            <person name="Crespi M."/>
            <person name="Mangin B."/>
            <person name="Burke J.M."/>
            <person name="Salse J."/>
            <person name="Munos S."/>
            <person name="Vincourt P."/>
            <person name="Rieseberg L.H."/>
            <person name="Langlade N.B."/>
        </authorList>
    </citation>
    <scope>NUCLEOTIDE SEQUENCE</scope>
    <source>
        <tissue evidence="1">Leaves</tissue>
    </source>
</reference>
<sequence length="57" mass="6844">MYCSLLKMRLQLLCSKIWICLGITIYYANRRLLPEIRESLLIIIIMNHVNRHIMINV</sequence>
<dbReference type="AlphaFoldDB" id="A0A9K3HS61"/>
<proteinExistence type="predicted"/>
<accession>A0A9K3HS61</accession>
<name>A0A9K3HS61_HELAN</name>
<gene>
    <name evidence="1" type="ORF">HanXRQr2_Chr11g0506251</name>
</gene>
<organism evidence="1 2">
    <name type="scientific">Helianthus annuus</name>
    <name type="common">Common sunflower</name>
    <dbReference type="NCBI Taxonomy" id="4232"/>
    <lineage>
        <taxon>Eukaryota</taxon>
        <taxon>Viridiplantae</taxon>
        <taxon>Streptophyta</taxon>
        <taxon>Embryophyta</taxon>
        <taxon>Tracheophyta</taxon>
        <taxon>Spermatophyta</taxon>
        <taxon>Magnoliopsida</taxon>
        <taxon>eudicotyledons</taxon>
        <taxon>Gunneridae</taxon>
        <taxon>Pentapetalae</taxon>
        <taxon>asterids</taxon>
        <taxon>campanulids</taxon>
        <taxon>Asterales</taxon>
        <taxon>Asteraceae</taxon>
        <taxon>Asteroideae</taxon>
        <taxon>Heliantheae alliance</taxon>
        <taxon>Heliantheae</taxon>
        <taxon>Helianthus</taxon>
    </lineage>
</organism>
<dbReference type="EMBL" id="MNCJ02000326">
    <property type="protein sequence ID" value="KAF5783295.1"/>
    <property type="molecule type" value="Genomic_DNA"/>
</dbReference>
<comment type="caution">
    <text evidence="1">The sequence shown here is derived from an EMBL/GenBank/DDBJ whole genome shotgun (WGS) entry which is preliminary data.</text>
</comment>
<protein>
    <submittedName>
        <fullName evidence="1">Uncharacterized protein</fullName>
    </submittedName>
</protein>
<reference evidence="1" key="2">
    <citation type="submission" date="2020-06" db="EMBL/GenBank/DDBJ databases">
        <title>Helianthus annuus Genome sequencing and assembly Release 2.</title>
        <authorList>
            <person name="Gouzy J."/>
            <person name="Langlade N."/>
            <person name="Munos S."/>
        </authorList>
    </citation>
    <scope>NUCLEOTIDE SEQUENCE</scope>
    <source>
        <tissue evidence="1">Leaves</tissue>
    </source>
</reference>
<keyword evidence="2" id="KW-1185">Reference proteome</keyword>
<dbReference type="Proteomes" id="UP000215914">
    <property type="component" value="Unassembled WGS sequence"/>
</dbReference>
<dbReference type="Gramene" id="mRNA:HanXRQr2_Chr11g0506251">
    <property type="protein sequence ID" value="CDS:HanXRQr2_Chr11g0506251.1"/>
    <property type="gene ID" value="HanXRQr2_Chr11g0506251"/>
</dbReference>